<sequence>MEWKQVQTDEDIRELLDSYSWFHDACIVSAQYVSGTHVAEDGAMWFGPGEQRLSVLFHSQWEPYYLELYFEGVRRFRLIGMQDNYANIIFEAFIKFFDGILPCEHFAPPRVIVWSNSEFDPKSVGESLEEPADSYIIASSLKWRVLSDGGVKKKNAE</sequence>
<reference evidence="1" key="1">
    <citation type="journal article" date="2021" name="PeerJ">
        <title>Extensive microbial diversity within the chicken gut microbiome revealed by metagenomics and culture.</title>
        <authorList>
            <person name="Gilroy R."/>
            <person name="Ravi A."/>
            <person name="Getino M."/>
            <person name="Pursley I."/>
            <person name="Horton D.L."/>
            <person name="Alikhan N.F."/>
            <person name="Baker D."/>
            <person name="Gharbi K."/>
            <person name="Hall N."/>
            <person name="Watson M."/>
            <person name="Adriaenssens E.M."/>
            <person name="Foster-Nyarko E."/>
            <person name="Jarju S."/>
            <person name="Secka A."/>
            <person name="Antonio M."/>
            <person name="Oren A."/>
            <person name="Chaudhuri R.R."/>
            <person name="La Ragione R."/>
            <person name="Hildebrand F."/>
            <person name="Pallen M.J."/>
        </authorList>
    </citation>
    <scope>NUCLEOTIDE SEQUENCE</scope>
    <source>
        <strain evidence="1">CHK199-9574</strain>
    </source>
</reference>
<dbReference type="Proteomes" id="UP000824135">
    <property type="component" value="Unassembled WGS sequence"/>
</dbReference>
<proteinExistence type="predicted"/>
<dbReference type="AlphaFoldDB" id="A0A9D1Z808"/>
<reference evidence="1" key="2">
    <citation type="submission" date="2021-04" db="EMBL/GenBank/DDBJ databases">
        <authorList>
            <person name="Gilroy R."/>
        </authorList>
    </citation>
    <scope>NUCLEOTIDE SEQUENCE</scope>
    <source>
        <strain evidence="1">CHK199-9574</strain>
    </source>
</reference>
<organism evidence="1 2">
    <name type="scientific">Candidatus Borkfalkia excrementavium</name>
    <dbReference type="NCBI Taxonomy" id="2838505"/>
    <lineage>
        <taxon>Bacteria</taxon>
        <taxon>Bacillati</taxon>
        <taxon>Bacillota</taxon>
        <taxon>Clostridia</taxon>
        <taxon>Christensenellales</taxon>
        <taxon>Christensenellaceae</taxon>
        <taxon>Candidatus Borkfalkia</taxon>
    </lineage>
</organism>
<accession>A0A9D1Z808</accession>
<dbReference type="EMBL" id="DXCO01000030">
    <property type="protein sequence ID" value="HIY78157.1"/>
    <property type="molecule type" value="Genomic_DNA"/>
</dbReference>
<protein>
    <submittedName>
        <fullName evidence="1">Uncharacterized protein</fullName>
    </submittedName>
</protein>
<name>A0A9D1Z808_9FIRM</name>
<comment type="caution">
    <text evidence="1">The sequence shown here is derived from an EMBL/GenBank/DDBJ whole genome shotgun (WGS) entry which is preliminary data.</text>
</comment>
<evidence type="ECO:0000313" key="2">
    <source>
        <dbReference type="Proteomes" id="UP000824135"/>
    </source>
</evidence>
<gene>
    <name evidence="1" type="ORF">H9728_03855</name>
</gene>
<evidence type="ECO:0000313" key="1">
    <source>
        <dbReference type="EMBL" id="HIY78157.1"/>
    </source>
</evidence>